<name>A0A7V4DFU5_9BACT</name>
<sequence length="292" mass="33296">MDAEPREALVATLGIEPQVVTLTLDALQAKGFHICEVFVVHPNPASVSLAESLRKLRDEVDFYRREGSAVVFSFVPIKEGDLFPVDFVTEQDVGVLLRVLYRTVVGLKRKNCRVHLSVAGGRKVMAAMGMVVAQLVLDERDYVWHLLSEGTLLAERSMHPRDPSQVVLVPIPVLHWSLFPSTAREILLWDDPYRAIERQKELRDRERLRFVEAFWCKLTPAEQEVVRALVRYGGTQKDLAKRLHRSEKTINNQLLSIYAKYRDHFGIDEGTKVRDLLMRDLGTLFAHMGSLP</sequence>
<dbReference type="InterPro" id="IPR016032">
    <property type="entry name" value="Sig_transdc_resp-reg_C-effctor"/>
</dbReference>
<dbReference type="InterPro" id="IPR019092">
    <property type="entry name" value="SSO2081-like_dom"/>
</dbReference>
<dbReference type="GO" id="GO:0003677">
    <property type="term" value="F:DNA binding"/>
    <property type="evidence" value="ECO:0007669"/>
    <property type="project" value="InterPro"/>
</dbReference>
<gene>
    <name evidence="2" type="ORF">ENU96_01005</name>
</gene>
<comment type="caution">
    <text evidence="2">The sequence shown here is derived from an EMBL/GenBank/DDBJ whole genome shotgun (WGS) entry which is preliminary data.</text>
</comment>
<dbReference type="SUPFAM" id="SSF46894">
    <property type="entry name" value="C-terminal effector domain of the bipartite response regulators"/>
    <property type="match status" value="1"/>
</dbReference>
<reference evidence="2" key="1">
    <citation type="journal article" date="2020" name="mSystems">
        <title>Genome- and Community-Level Interaction Insights into Carbon Utilization and Element Cycling Functions of Hydrothermarchaeota in Hydrothermal Sediment.</title>
        <authorList>
            <person name="Zhou Z."/>
            <person name="Liu Y."/>
            <person name="Xu W."/>
            <person name="Pan J."/>
            <person name="Luo Z.H."/>
            <person name="Li M."/>
        </authorList>
    </citation>
    <scope>NUCLEOTIDE SEQUENCE [LARGE SCALE GENOMIC DNA]</scope>
    <source>
        <strain evidence="2">SpSt-716</strain>
    </source>
</reference>
<dbReference type="Pfam" id="PF09623">
    <property type="entry name" value="Cas_NE0113"/>
    <property type="match status" value="1"/>
</dbReference>
<dbReference type="AlphaFoldDB" id="A0A7V4DFU5"/>
<dbReference type="InterPro" id="IPR036388">
    <property type="entry name" value="WH-like_DNA-bd_sf"/>
</dbReference>
<proteinExistence type="predicted"/>
<protein>
    <recommendedName>
        <fullName evidence="1">CRISPR system ring nuclease SSO2081-like domain-containing protein</fullName>
    </recommendedName>
</protein>
<evidence type="ECO:0000259" key="1">
    <source>
        <dbReference type="Pfam" id="PF09623"/>
    </source>
</evidence>
<evidence type="ECO:0000313" key="2">
    <source>
        <dbReference type="EMBL" id="HGI74251.1"/>
    </source>
</evidence>
<dbReference type="GO" id="GO:0006355">
    <property type="term" value="P:regulation of DNA-templated transcription"/>
    <property type="evidence" value="ECO:0007669"/>
    <property type="project" value="InterPro"/>
</dbReference>
<feature type="domain" description="CRISPR system ring nuclease SSO2081-like" evidence="1">
    <location>
        <begin position="16"/>
        <end position="176"/>
    </location>
</feature>
<accession>A0A7V4DFU5</accession>
<organism evidence="2">
    <name type="scientific">Candidatus Caldatribacterium californiense</name>
    <dbReference type="NCBI Taxonomy" id="1454726"/>
    <lineage>
        <taxon>Bacteria</taxon>
        <taxon>Pseudomonadati</taxon>
        <taxon>Atribacterota</taxon>
        <taxon>Atribacteria</taxon>
        <taxon>Atribacterales</taxon>
        <taxon>Candidatus Caldatribacteriaceae</taxon>
        <taxon>Candidatus Caldatribacterium</taxon>
    </lineage>
</organism>
<dbReference type="Gene3D" id="1.10.10.10">
    <property type="entry name" value="Winged helix-like DNA-binding domain superfamily/Winged helix DNA-binding domain"/>
    <property type="match status" value="1"/>
</dbReference>
<dbReference type="EMBL" id="DTEN01000041">
    <property type="protein sequence ID" value="HGI74251.1"/>
    <property type="molecule type" value="Genomic_DNA"/>
</dbReference>